<sequence>MSLAQMLQQTGAIDSIARELNIDPGMARTGAGALLPAIVAGMGRSTTGGTTTPDPMGGLGSLAGAILGGGGASQSSGLGGALGGALGGGLLDAVLGQSPTPVQQGNDILGNIFGSKDVSRSVAGEVSSITGIDEGILKKMLPILTMAVAGYMAKQAMGGGDAPASGGVGNGSPMGGILGSIIGGLASR</sequence>
<organism evidence="1 2">
    <name type="scientific">Altererythrobacter lutimaris</name>
    <dbReference type="NCBI Taxonomy" id="2743979"/>
    <lineage>
        <taxon>Bacteria</taxon>
        <taxon>Pseudomonadati</taxon>
        <taxon>Pseudomonadota</taxon>
        <taxon>Alphaproteobacteria</taxon>
        <taxon>Sphingomonadales</taxon>
        <taxon>Erythrobacteraceae</taxon>
        <taxon>Altererythrobacter</taxon>
    </lineage>
</organism>
<keyword evidence="2" id="KW-1185">Reference proteome</keyword>
<reference evidence="1 2" key="1">
    <citation type="submission" date="2020-06" db="EMBL/GenBank/DDBJ databases">
        <title>Altererythrobacter lutimaris sp. nov., a marine bacterium isolated from a tidal flat.</title>
        <authorList>
            <person name="Kim D."/>
            <person name="Yoo Y."/>
            <person name="Kim J.-J."/>
        </authorList>
    </citation>
    <scope>NUCLEOTIDE SEQUENCE [LARGE SCALE GENOMIC DNA]</scope>
    <source>
        <strain evidence="1 2">JGD-16</strain>
    </source>
</reference>
<comment type="caution">
    <text evidence="1">The sequence shown here is derived from an EMBL/GenBank/DDBJ whole genome shotgun (WGS) entry which is preliminary data.</text>
</comment>
<evidence type="ECO:0000313" key="1">
    <source>
        <dbReference type="EMBL" id="NVE94633.1"/>
    </source>
</evidence>
<dbReference type="Pfam" id="PF06078">
    <property type="entry name" value="DUF937"/>
    <property type="match status" value="1"/>
</dbReference>
<dbReference type="EMBL" id="JABWTA010000001">
    <property type="protein sequence ID" value="NVE94633.1"/>
    <property type="molecule type" value="Genomic_DNA"/>
</dbReference>
<dbReference type="AlphaFoldDB" id="A0A850H9P7"/>
<dbReference type="InterPro" id="IPR009282">
    <property type="entry name" value="DUF937"/>
</dbReference>
<evidence type="ECO:0000313" key="2">
    <source>
        <dbReference type="Proteomes" id="UP000546031"/>
    </source>
</evidence>
<dbReference type="RefSeq" id="WP_176272889.1">
    <property type="nucleotide sequence ID" value="NZ_JABWTA010000001.1"/>
</dbReference>
<gene>
    <name evidence="1" type="ORF">HUO12_06945</name>
</gene>
<name>A0A850H9P7_9SPHN</name>
<protein>
    <submittedName>
        <fullName evidence="1">DUF937 domain-containing protein</fullName>
    </submittedName>
</protein>
<accession>A0A850H9P7</accession>
<proteinExistence type="predicted"/>
<dbReference type="Proteomes" id="UP000546031">
    <property type="component" value="Unassembled WGS sequence"/>
</dbReference>